<feature type="non-terminal residue" evidence="1">
    <location>
        <position position="48"/>
    </location>
</feature>
<dbReference type="AlphaFoldDB" id="A0A087TPG1"/>
<dbReference type="Proteomes" id="UP000054359">
    <property type="component" value="Unassembled WGS sequence"/>
</dbReference>
<evidence type="ECO:0000313" key="2">
    <source>
        <dbReference type="Proteomes" id="UP000054359"/>
    </source>
</evidence>
<evidence type="ECO:0000313" key="1">
    <source>
        <dbReference type="EMBL" id="KFM67000.1"/>
    </source>
</evidence>
<keyword evidence="2" id="KW-1185">Reference proteome</keyword>
<name>A0A087TPG1_STEMI</name>
<sequence length="48" mass="5753">MHSAFVIWSSSFKPSAYQYSSRTFLNHQNLMKIVQHSMMHHSFIKSFF</sequence>
<protein>
    <submittedName>
        <fullName evidence="1">Uncharacterized protein</fullName>
    </submittedName>
</protein>
<reference evidence="1 2" key="1">
    <citation type="submission" date="2013-11" db="EMBL/GenBank/DDBJ databases">
        <title>Genome sequencing of Stegodyphus mimosarum.</title>
        <authorList>
            <person name="Bechsgaard J."/>
        </authorList>
    </citation>
    <scope>NUCLEOTIDE SEQUENCE [LARGE SCALE GENOMIC DNA]</scope>
</reference>
<accession>A0A087TPG1</accession>
<dbReference type="EMBL" id="KK116170">
    <property type="protein sequence ID" value="KFM67000.1"/>
    <property type="molecule type" value="Genomic_DNA"/>
</dbReference>
<proteinExistence type="predicted"/>
<gene>
    <name evidence="1" type="ORF">X975_05517</name>
</gene>
<organism evidence="1 2">
    <name type="scientific">Stegodyphus mimosarum</name>
    <name type="common">African social velvet spider</name>
    <dbReference type="NCBI Taxonomy" id="407821"/>
    <lineage>
        <taxon>Eukaryota</taxon>
        <taxon>Metazoa</taxon>
        <taxon>Ecdysozoa</taxon>
        <taxon>Arthropoda</taxon>
        <taxon>Chelicerata</taxon>
        <taxon>Arachnida</taxon>
        <taxon>Araneae</taxon>
        <taxon>Araneomorphae</taxon>
        <taxon>Entelegynae</taxon>
        <taxon>Eresoidea</taxon>
        <taxon>Eresidae</taxon>
        <taxon>Stegodyphus</taxon>
    </lineage>
</organism>